<evidence type="ECO:0000313" key="3">
    <source>
        <dbReference type="WBParaSite" id="sdigi.contig684.g9484.t1"/>
    </source>
</evidence>
<reference evidence="3" key="1">
    <citation type="submission" date="2022-11" db="UniProtKB">
        <authorList>
            <consortium name="WormBaseParasite"/>
        </authorList>
    </citation>
    <scope>IDENTIFICATION</scope>
</reference>
<keyword evidence="2" id="KW-1185">Reference proteome</keyword>
<organism evidence="2 3">
    <name type="scientific">Setaria digitata</name>
    <dbReference type="NCBI Taxonomy" id="48799"/>
    <lineage>
        <taxon>Eukaryota</taxon>
        <taxon>Metazoa</taxon>
        <taxon>Ecdysozoa</taxon>
        <taxon>Nematoda</taxon>
        <taxon>Chromadorea</taxon>
        <taxon>Rhabditida</taxon>
        <taxon>Spirurina</taxon>
        <taxon>Spiruromorpha</taxon>
        <taxon>Filarioidea</taxon>
        <taxon>Setariidae</taxon>
        <taxon>Setaria</taxon>
    </lineage>
</organism>
<dbReference type="Proteomes" id="UP000887581">
    <property type="component" value="Unplaced"/>
</dbReference>
<feature type="signal peptide" evidence="1">
    <location>
        <begin position="1"/>
        <end position="16"/>
    </location>
</feature>
<dbReference type="WBParaSite" id="sdigi.contig684.g9484.t1">
    <property type="protein sequence ID" value="sdigi.contig684.g9484.t1"/>
    <property type="gene ID" value="sdigi.contig684.g9484"/>
</dbReference>
<proteinExistence type="predicted"/>
<feature type="chain" id="PRO_5037678700" evidence="1">
    <location>
        <begin position="17"/>
        <end position="51"/>
    </location>
</feature>
<dbReference type="AlphaFoldDB" id="A0A915Q0D5"/>
<evidence type="ECO:0000256" key="1">
    <source>
        <dbReference type="SAM" id="SignalP"/>
    </source>
</evidence>
<evidence type="ECO:0000313" key="2">
    <source>
        <dbReference type="Proteomes" id="UP000887581"/>
    </source>
</evidence>
<keyword evidence="1" id="KW-0732">Signal</keyword>
<accession>A0A915Q0D5</accession>
<name>A0A915Q0D5_9BILA</name>
<sequence length="51" mass="5301">MIVPLLLSPLAVGVTSLEMLLCWEFVPQLLPMLAEDATVLGVCSAAASIAC</sequence>
<protein>
    <submittedName>
        <fullName evidence="3">Uncharacterized protein</fullName>
    </submittedName>
</protein>